<organism evidence="3 4">
    <name type="scientific">Aduncisulcus paluster</name>
    <dbReference type="NCBI Taxonomy" id="2918883"/>
    <lineage>
        <taxon>Eukaryota</taxon>
        <taxon>Metamonada</taxon>
        <taxon>Carpediemonas-like organisms</taxon>
        <taxon>Aduncisulcus</taxon>
    </lineage>
</organism>
<dbReference type="EMBL" id="BQXS01003536">
    <property type="protein sequence ID" value="GKT34561.1"/>
    <property type="molecule type" value="Genomic_DNA"/>
</dbReference>
<proteinExistence type="predicted"/>
<reference evidence="3" key="1">
    <citation type="submission" date="2022-03" db="EMBL/GenBank/DDBJ databases">
        <title>Draft genome sequence of Aduncisulcus paluster, a free-living microaerophilic Fornicata.</title>
        <authorList>
            <person name="Yuyama I."/>
            <person name="Kume K."/>
            <person name="Tamura T."/>
            <person name="Inagaki Y."/>
            <person name="Hashimoto T."/>
        </authorList>
    </citation>
    <scope>NUCLEOTIDE SEQUENCE</scope>
    <source>
        <strain evidence="3">NY0171</strain>
    </source>
</reference>
<dbReference type="InterPro" id="IPR036397">
    <property type="entry name" value="RNaseH_sf"/>
</dbReference>
<dbReference type="InterPro" id="IPR016197">
    <property type="entry name" value="Chromo-like_dom_sf"/>
</dbReference>
<name>A0ABQ5KRE8_9EUKA</name>
<accession>A0ABQ5KRE8</accession>
<evidence type="ECO:0000259" key="1">
    <source>
        <dbReference type="PROSITE" id="PS50013"/>
    </source>
</evidence>
<dbReference type="Gene3D" id="3.30.420.10">
    <property type="entry name" value="Ribonuclease H-like superfamily/Ribonuclease H"/>
    <property type="match status" value="1"/>
</dbReference>
<dbReference type="Proteomes" id="UP001057375">
    <property type="component" value="Unassembled WGS sequence"/>
</dbReference>
<feature type="domain" description="Integrase catalytic" evidence="2">
    <location>
        <begin position="1"/>
        <end position="67"/>
    </location>
</feature>
<protein>
    <recommendedName>
        <fullName evidence="5">Chromo domain-containing protein</fullName>
    </recommendedName>
</protein>
<gene>
    <name evidence="3" type="ORF">ADUPG1_002832</name>
</gene>
<dbReference type="InterPro" id="IPR012337">
    <property type="entry name" value="RNaseH-like_sf"/>
</dbReference>
<evidence type="ECO:0008006" key="5">
    <source>
        <dbReference type="Google" id="ProtNLM"/>
    </source>
</evidence>
<evidence type="ECO:0000259" key="2">
    <source>
        <dbReference type="PROSITE" id="PS50994"/>
    </source>
</evidence>
<feature type="domain" description="Chromo" evidence="1">
    <location>
        <begin position="247"/>
        <end position="295"/>
    </location>
</feature>
<dbReference type="SUPFAM" id="SSF53098">
    <property type="entry name" value="Ribonuclease H-like"/>
    <property type="match status" value="1"/>
</dbReference>
<feature type="non-terminal residue" evidence="3">
    <location>
        <position position="1"/>
    </location>
</feature>
<comment type="caution">
    <text evidence="3">The sequence shown here is derived from an EMBL/GenBank/DDBJ whole genome shotgun (WGS) entry which is preliminary data.</text>
</comment>
<dbReference type="InterPro" id="IPR000953">
    <property type="entry name" value="Chromo/chromo_shadow_dom"/>
</dbReference>
<dbReference type="SUPFAM" id="SSF54160">
    <property type="entry name" value="Chromo domain-like"/>
    <property type="match status" value="1"/>
</dbReference>
<sequence>VLAARPQANGLVERANQEVIRHIRIAVSMLGYKEDWERAIPMAQYVINTTVNRMTGVSPYEALFGRMWEPSRGSLLKWKDSEGKSDVNVDDIDDKDLAKEYVRTLKNHVSRVHDVMRKANAEATLKRDKKLAPAVDAFNKQVEERLLSGVEIRRTDSSDPAKTKLVYLPGSYVLVKPRTKVAHKFSSRLLGPWLVTKHDLETETLTLTSLADGKTRKIASDAVVPFDDSNATLDDMKDMAVMDDEEYVIEEVIGHVRNARGRFKEKDRYAFKVKWLGYEETTMEPWGNLAGSGPF</sequence>
<dbReference type="PROSITE" id="PS50994">
    <property type="entry name" value="INTEGRASE"/>
    <property type="match status" value="1"/>
</dbReference>
<evidence type="ECO:0000313" key="3">
    <source>
        <dbReference type="EMBL" id="GKT34561.1"/>
    </source>
</evidence>
<keyword evidence="4" id="KW-1185">Reference proteome</keyword>
<feature type="non-terminal residue" evidence="3">
    <location>
        <position position="295"/>
    </location>
</feature>
<evidence type="ECO:0000313" key="4">
    <source>
        <dbReference type="Proteomes" id="UP001057375"/>
    </source>
</evidence>
<dbReference type="Gene3D" id="2.40.50.40">
    <property type="match status" value="1"/>
</dbReference>
<dbReference type="InterPro" id="IPR001584">
    <property type="entry name" value="Integrase_cat-core"/>
</dbReference>
<dbReference type="PROSITE" id="PS50013">
    <property type="entry name" value="CHROMO_2"/>
    <property type="match status" value="1"/>
</dbReference>